<reference evidence="5 6" key="1">
    <citation type="journal article" date="2015" name="Nature">
        <title>rRNA introns, odd ribosomes, and small enigmatic genomes across a large radiation of phyla.</title>
        <authorList>
            <person name="Brown C.T."/>
            <person name="Hug L.A."/>
            <person name="Thomas B.C."/>
            <person name="Sharon I."/>
            <person name="Castelle C.J."/>
            <person name="Singh A."/>
            <person name="Wilkins M.J."/>
            <person name="Williams K.H."/>
            <person name="Banfield J.F."/>
        </authorList>
    </citation>
    <scope>NUCLEOTIDE SEQUENCE [LARGE SCALE GENOMIC DNA]</scope>
</reference>
<protein>
    <recommendedName>
        <fullName evidence="4">50S ribosomal protein L19</fullName>
    </recommendedName>
</protein>
<evidence type="ECO:0000313" key="6">
    <source>
        <dbReference type="Proteomes" id="UP000034325"/>
    </source>
</evidence>
<evidence type="ECO:0000313" key="5">
    <source>
        <dbReference type="EMBL" id="KKQ97797.1"/>
    </source>
</evidence>
<evidence type="ECO:0000256" key="2">
    <source>
        <dbReference type="ARBA" id="ARBA00022980"/>
    </source>
</evidence>
<comment type="caution">
    <text evidence="5">The sequence shown here is derived from an EMBL/GenBank/DDBJ whole genome shotgun (WGS) entry which is preliminary data.</text>
</comment>
<gene>
    <name evidence="5" type="ORF">UT23_C0008G0070</name>
</gene>
<keyword evidence="3 4" id="KW-0687">Ribonucleoprotein</keyword>
<comment type="function">
    <text evidence="4">This protein is located at the 30S-50S ribosomal subunit interface and may play a role in the structure and function of the aminoacyl-tRNA binding site.</text>
</comment>
<organism evidence="5 6">
    <name type="scientific">Candidatus Woesebacteria bacterium GW2011_GWA1_39_12</name>
    <dbReference type="NCBI Taxonomy" id="1618549"/>
    <lineage>
        <taxon>Bacteria</taxon>
        <taxon>Candidatus Woeseibacteriota</taxon>
    </lineage>
</organism>
<dbReference type="InterPro" id="IPR001857">
    <property type="entry name" value="Ribosomal_bL19"/>
</dbReference>
<name>A0A0G0M3A8_9BACT</name>
<dbReference type="InterPro" id="IPR038657">
    <property type="entry name" value="Ribosomal_bL19_sf"/>
</dbReference>
<evidence type="ECO:0000256" key="1">
    <source>
        <dbReference type="ARBA" id="ARBA00005781"/>
    </source>
</evidence>
<dbReference type="GO" id="GO:0022625">
    <property type="term" value="C:cytosolic large ribosomal subunit"/>
    <property type="evidence" value="ECO:0007669"/>
    <property type="project" value="TreeGrafter"/>
</dbReference>
<dbReference type="Proteomes" id="UP000034325">
    <property type="component" value="Unassembled WGS sequence"/>
</dbReference>
<dbReference type="PANTHER" id="PTHR15680">
    <property type="entry name" value="RIBOSOMAL PROTEIN L19"/>
    <property type="match status" value="1"/>
</dbReference>
<dbReference type="GO" id="GO:0006412">
    <property type="term" value="P:translation"/>
    <property type="evidence" value="ECO:0007669"/>
    <property type="project" value="InterPro"/>
</dbReference>
<dbReference type="InterPro" id="IPR008991">
    <property type="entry name" value="Translation_prot_SH3-like_sf"/>
</dbReference>
<dbReference type="PANTHER" id="PTHR15680:SF9">
    <property type="entry name" value="LARGE RIBOSOMAL SUBUNIT PROTEIN BL19M"/>
    <property type="match status" value="1"/>
</dbReference>
<sequence length="127" mass="14425">MTLNTLHKDISFGPGDKVKVIQNIKDGEKVRSQVFEGLVIGIKGRNENKSFTVRRIGAGQVGIERIFPLISPTIEKIEVIKKGTKGVRRAKLYYTRDKSRREVDLIYQRASRKESASQEAIKPSKKR</sequence>
<dbReference type="NCBIfam" id="TIGR01024">
    <property type="entry name" value="rplS_bact"/>
    <property type="match status" value="1"/>
</dbReference>
<accession>A0A0G0M3A8</accession>
<keyword evidence="2 5" id="KW-0689">Ribosomal protein</keyword>
<evidence type="ECO:0000256" key="4">
    <source>
        <dbReference type="RuleBase" id="RU000559"/>
    </source>
</evidence>
<dbReference type="EMBL" id="LBWA01000008">
    <property type="protein sequence ID" value="KKQ97797.1"/>
    <property type="molecule type" value="Genomic_DNA"/>
</dbReference>
<dbReference type="SUPFAM" id="SSF50104">
    <property type="entry name" value="Translation proteins SH3-like domain"/>
    <property type="match status" value="1"/>
</dbReference>
<dbReference type="Pfam" id="PF01245">
    <property type="entry name" value="Ribosomal_L19"/>
    <property type="match status" value="1"/>
</dbReference>
<proteinExistence type="inferred from homology"/>
<evidence type="ECO:0000256" key="3">
    <source>
        <dbReference type="ARBA" id="ARBA00023274"/>
    </source>
</evidence>
<comment type="similarity">
    <text evidence="1 4">Belongs to the bacterial ribosomal protein bL19 family.</text>
</comment>
<dbReference type="AlphaFoldDB" id="A0A0G0M3A8"/>
<dbReference type="GO" id="GO:0003735">
    <property type="term" value="F:structural constituent of ribosome"/>
    <property type="evidence" value="ECO:0007669"/>
    <property type="project" value="InterPro"/>
</dbReference>
<dbReference type="Gene3D" id="2.30.30.790">
    <property type="match status" value="1"/>
</dbReference>
<dbReference type="PRINTS" id="PR00061">
    <property type="entry name" value="RIBOSOMALL19"/>
</dbReference>